<comment type="similarity">
    <text evidence="1 4">Belongs to the eukaryotic ribosomal protein eS25 family.</text>
</comment>
<dbReference type="PANTHER" id="PTHR12850">
    <property type="entry name" value="40S RIBOSOMAL PROTEIN S25"/>
    <property type="match status" value="1"/>
</dbReference>
<dbReference type="GO" id="GO:1990904">
    <property type="term" value="C:ribonucleoprotein complex"/>
    <property type="evidence" value="ECO:0007669"/>
    <property type="project" value="UniProtKB-KW"/>
</dbReference>
<evidence type="ECO:0000256" key="1">
    <source>
        <dbReference type="ARBA" id="ARBA00009106"/>
    </source>
</evidence>
<evidence type="ECO:0000256" key="3">
    <source>
        <dbReference type="ARBA" id="ARBA00023274"/>
    </source>
</evidence>
<organism evidence="5 6">
    <name type="scientific">Wallemia mellicola</name>
    <dbReference type="NCBI Taxonomy" id="1708541"/>
    <lineage>
        <taxon>Eukaryota</taxon>
        <taxon>Fungi</taxon>
        <taxon>Dikarya</taxon>
        <taxon>Basidiomycota</taxon>
        <taxon>Wallemiomycotina</taxon>
        <taxon>Wallemiomycetes</taxon>
        <taxon>Wallemiales</taxon>
        <taxon>Wallemiaceae</taxon>
        <taxon>Wallemia</taxon>
    </lineage>
</organism>
<dbReference type="GO" id="GO:0005840">
    <property type="term" value="C:ribosome"/>
    <property type="evidence" value="ECO:0007669"/>
    <property type="project" value="UniProtKB-KW"/>
</dbReference>
<proteinExistence type="inferred from homology"/>
<dbReference type="Pfam" id="PF03297">
    <property type="entry name" value="Ribosomal_S25"/>
    <property type="match status" value="1"/>
</dbReference>
<dbReference type="FunFam" id="3.30.63.20:FF:000001">
    <property type="entry name" value="40S ribosomal protein S25"/>
    <property type="match status" value="1"/>
</dbReference>
<name>A0A4T0R7A7_9BASI</name>
<dbReference type="Gene3D" id="3.30.63.20">
    <property type="match status" value="1"/>
</dbReference>
<protein>
    <recommendedName>
        <fullName evidence="4">40S ribosomal protein S25</fullName>
    </recommendedName>
</protein>
<evidence type="ECO:0000313" key="6">
    <source>
        <dbReference type="Proteomes" id="UP000310708"/>
    </source>
</evidence>
<reference evidence="5 6" key="1">
    <citation type="submission" date="2019-03" db="EMBL/GenBank/DDBJ databases">
        <title>Sequencing 25 genomes of Wallemia mellicola.</title>
        <authorList>
            <person name="Gostincar C."/>
        </authorList>
    </citation>
    <scope>NUCLEOTIDE SEQUENCE [LARGE SCALE GENOMIC DNA]</scope>
    <source>
        <strain evidence="5 6">EXF-757</strain>
    </source>
</reference>
<dbReference type="InterPro" id="IPR004977">
    <property type="entry name" value="Ribosomal_eS25"/>
</dbReference>
<keyword evidence="2 4" id="KW-0689">Ribosomal protein</keyword>
<dbReference type="Proteomes" id="UP000310708">
    <property type="component" value="Unassembled WGS sequence"/>
</dbReference>
<dbReference type="AlphaFoldDB" id="A0A4T0R7A7"/>
<evidence type="ECO:0000313" key="5">
    <source>
        <dbReference type="EMBL" id="TIC63783.1"/>
    </source>
</evidence>
<sequence>MMQWPPTVSQFSGASSLQWSSLGVFIINLYHSGGDGEDDILLLDAAAAANPSAGKGGAKSKKKWSKGKVKDKAQNAVVLDRPTYDRILKEVPTFKLISQSTLIDRLKINGSLARIAIRHLHREGAIRQIVHHNGQLIYTRSGQN</sequence>
<evidence type="ECO:0000256" key="4">
    <source>
        <dbReference type="RuleBase" id="RU366057"/>
    </source>
</evidence>
<comment type="caution">
    <text evidence="5">The sequence shown here is derived from an EMBL/GenBank/DDBJ whole genome shotgun (WGS) entry which is preliminary data.</text>
</comment>
<evidence type="ECO:0000256" key="2">
    <source>
        <dbReference type="ARBA" id="ARBA00022980"/>
    </source>
</evidence>
<gene>
    <name evidence="5" type="ORF">E3Q01_03166</name>
</gene>
<keyword evidence="3 4" id="KW-0687">Ribonucleoprotein</keyword>
<dbReference type="EMBL" id="SPRX01000042">
    <property type="protein sequence ID" value="TIC63783.1"/>
    <property type="molecule type" value="Genomic_DNA"/>
</dbReference>
<accession>A0A4T0R7A7</accession>